<dbReference type="EMBL" id="CAJVCH010059395">
    <property type="protein sequence ID" value="CAG7719198.1"/>
    <property type="molecule type" value="Genomic_DNA"/>
</dbReference>
<reference evidence="2" key="1">
    <citation type="submission" date="2021-06" db="EMBL/GenBank/DDBJ databases">
        <authorList>
            <person name="Hodson N. C."/>
            <person name="Mongue J. A."/>
            <person name="Jaron S. K."/>
        </authorList>
    </citation>
    <scope>NUCLEOTIDE SEQUENCE</scope>
</reference>
<dbReference type="AlphaFoldDB" id="A0A8J2K3Y1"/>
<dbReference type="Proteomes" id="UP000708208">
    <property type="component" value="Unassembled WGS sequence"/>
</dbReference>
<gene>
    <name evidence="2" type="ORF">AFUS01_LOCUS8533</name>
</gene>
<sequence length="85" mass="9460">MVLASRDVVSSSQSATAPAKHCRGVNNIQENIESLNTSPGKNLTGNPCEKRSTNIELSVRKTNFPEDVEYFENPFHGKVNEFKNH</sequence>
<comment type="caution">
    <text evidence="2">The sequence shown here is derived from an EMBL/GenBank/DDBJ whole genome shotgun (WGS) entry which is preliminary data.</text>
</comment>
<protein>
    <submittedName>
        <fullName evidence="2">Uncharacterized protein</fullName>
    </submittedName>
</protein>
<evidence type="ECO:0000313" key="2">
    <source>
        <dbReference type="EMBL" id="CAG7719198.1"/>
    </source>
</evidence>
<organism evidence="2 3">
    <name type="scientific">Allacma fusca</name>
    <dbReference type="NCBI Taxonomy" id="39272"/>
    <lineage>
        <taxon>Eukaryota</taxon>
        <taxon>Metazoa</taxon>
        <taxon>Ecdysozoa</taxon>
        <taxon>Arthropoda</taxon>
        <taxon>Hexapoda</taxon>
        <taxon>Collembola</taxon>
        <taxon>Symphypleona</taxon>
        <taxon>Sminthuridae</taxon>
        <taxon>Allacma</taxon>
    </lineage>
</organism>
<proteinExistence type="predicted"/>
<name>A0A8J2K3Y1_9HEXA</name>
<feature type="non-terminal residue" evidence="2">
    <location>
        <position position="1"/>
    </location>
</feature>
<feature type="region of interest" description="Disordered" evidence="1">
    <location>
        <begin position="1"/>
        <end position="20"/>
    </location>
</feature>
<evidence type="ECO:0000256" key="1">
    <source>
        <dbReference type="SAM" id="MobiDB-lite"/>
    </source>
</evidence>
<accession>A0A8J2K3Y1</accession>
<evidence type="ECO:0000313" key="3">
    <source>
        <dbReference type="Proteomes" id="UP000708208"/>
    </source>
</evidence>
<keyword evidence="3" id="KW-1185">Reference proteome</keyword>